<dbReference type="GO" id="GO:0010345">
    <property type="term" value="P:suberin biosynthetic process"/>
    <property type="evidence" value="ECO:0000318"/>
    <property type="project" value="GO_Central"/>
</dbReference>
<comment type="similarity">
    <text evidence="1 4">Belongs to the fatty acyl-CoA reductase family.</text>
</comment>
<keyword evidence="2 4" id="KW-0444">Lipid biosynthesis</keyword>
<gene>
    <name evidence="7" type="ORF">ZOSMA_487G00050</name>
</gene>
<dbReference type="InterPro" id="IPR036291">
    <property type="entry name" value="NAD(P)-bd_dom_sf"/>
</dbReference>
<evidence type="ECO:0000313" key="8">
    <source>
        <dbReference type="Proteomes" id="UP000036987"/>
    </source>
</evidence>
<accession>A0A0K9P1S8</accession>
<dbReference type="GO" id="GO:0080019">
    <property type="term" value="F:alcohol-forming very long-chain fatty acyl-CoA reductase activity"/>
    <property type="evidence" value="ECO:0000318"/>
    <property type="project" value="GO_Central"/>
</dbReference>
<dbReference type="InterPro" id="IPR026055">
    <property type="entry name" value="FAR"/>
</dbReference>
<dbReference type="EC" id="1.2.1.84" evidence="4"/>
<dbReference type="SUPFAM" id="SSF51735">
    <property type="entry name" value="NAD(P)-binding Rossmann-fold domains"/>
    <property type="match status" value="1"/>
</dbReference>
<evidence type="ECO:0000259" key="6">
    <source>
        <dbReference type="Pfam" id="PF07993"/>
    </source>
</evidence>
<dbReference type="InterPro" id="IPR033640">
    <property type="entry name" value="FAR_C"/>
</dbReference>
<dbReference type="GO" id="GO:0102965">
    <property type="term" value="F:alcohol-forming long-chain fatty acyl-CoA reductase activity"/>
    <property type="evidence" value="ECO:0007669"/>
    <property type="project" value="UniProtKB-EC"/>
</dbReference>
<dbReference type="OMA" id="EATCCAN"/>
<comment type="function">
    <text evidence="4">Catalyzes the reduction of fatty acyl-CoA to fatty alcohols.</text>
</comment>
<proteinExistence type="inferred from homology"/>
<dbReference type="CDD" id="cd09071">
    <property type="entry name" value="FAR_C"/>
    <property type="match status" value="1"/>
</dbReference>
<comment type="caution">
    <text evidence="7">The sequence shown here is derived from an EMBL/GenBank/DDBJ whole genome shotgun (WGS) entry which is preliminary data.</text>
</comment>
<dbReference type="AlphaFoldDB" id="A0A0K9P1S8"/>
<evidence type="ECO:0000256" key="3">
    <source>
        <dbReference type="ARBA" id="ARBA00023098"/>
    </source>
</evidence>
<protein>
    <recommendedName>
        <fullName evidence="4">Fatty acyl-CoA reductase</fullName>
        <ecNumber evidence="4">1.2.1.84</ecNumber>
    </recommendedName>
</protein>
<feature type="domain" description="Fatty acyl-CoA reductase C-terminal" evidence="5">
    <location>
        <begin position="407"/>
        <end position="507"/>
    </location>
</feature>
<keyword evidence="3 4" id="KW-0443">Lipid metabolism</keyword>
<dbReference type="OrthoDB" id="429813at2759"/>
<dbReference type="STRING" id="29655.A0A0K9P1S8"/>
<keyword evidence="4" id="KW-0560">Oxidoreductase</keyword>
<dbReference type="Pfam" id="PF07993">
    <property type="entry name" value="NAD_binding_4"/>
    <property type="match status" value="1"/>
</dbReference>
<comment type="catalytic activity">
    <reaction evidence="4">
        <text>a long-chain fatty acyl-CoA + 2 NADPH + 2 H(+) = a long-chain primary fatty alcohol + 2 NADP(+) + CoA</text>
        <dbReference type="Rhea" id="RHEA:52716"/>
        <dbReference type="ChEBI" id="CHEBI:15378"/>
        <dbReference type="ChEBI" id="CHEBI:57287"/>
        <dbReference type="ChEBI" id="CHEBI:57783"/>
        <dbReference type="ChEBI" id="CHEBI:58349"/>
        <dbReference type="ChEBI" id="CHEBI:77396"/>
        <dbReference type="ChEBI" id="CHEBI:83139"/>
        <dbReference type="EC" id="1.2.1.84"/>
    </reaction>
</comment>
<evidence type="ECO:0000259" key="5">
    <source>
        <dbReference type="Pfam" id="PF03015"/>
    </source>
</evidence>
<reference evidence="8" key="1">
    <citation type="journal article" date="2016" name="Nature">
        <title>The genome of the seagrass Zostera marina reveals angiosperm adaptation to the sea.</title>
        <authorList>
            <person name="Olsen J.L."/>
            <person name="Rouze P."/>
            <person name="Verhelst B."/>
            <person name="Lin Y.-C."/>
            <person name="Bayer T."/>
            <person name="Collen J."/>
            <person name="Dattolo E."/>
            <person name="De Paoli E."/>
            <person name="Dittami S."/>
            <person name="Maumus F."/>
            <person name="Michel G."/>
            <person name="Kersting A."/>
            <person name="Lauritano C."/>
            <person name="Lohaus R."/>
            <person name="Toepel M."/>
            <person name="Tonon T."/>
            <person name="Vanneste K."/>
            <person name="Amirebrahimi M."/>
            <person name="Brakel J."/>
            <person name="Bostroem C."/>
            <person name="Chovatia M."/>
            <person name="Grimwood J."/>
            <person name="Jenkins J.W."/>
            <person name="Jueterbock A."/>
            <person name="Mraz A."/>
            <person name="Stam W.T."/>
            <person name="Tice H."/>
            <person name="Bornberg-Bauer E."/>
            <person name="Green P.J."/>
            <person name="Pearson G.A."/>
            <person name="Procaccini G."/>
            <person name="Duarte C.M."/>
            <person name="Schmutz J."/>
            <person name="Reusch T.B.H."/>
            <person name="Van de Peer Y."/>
        </authorList>
    </citation>
    <scope>NUCLEOTIDE SEQUENCE [LARGE SCALE GENOMIC DNA]</scope>
    <source>
        <strain evidence="8">cv. Finnish</strain>
    </source>
</reference>
<dbReference type="EMBL" id="LFYR01001404">
    <property type="protein sequence ID" value="KMZ62177.1"/>
    <property type="molecule type" value="Genomic_DNA"/>
</dbReference>
<dbReference type="Proteomes" id="UP000036987">
    <property type="component" value="Unassembled WGS sequence"/>
</dbReference>
<dbReference type="PANTHER" id="PTHR11011">
    <property type="entry name" value="MALE STERILITY PROTEIN 2-RELATED"/>
    <property type="match status" value="1"/>
</dbReference>
<dbReference type="InterPro" id="IPR013120">
    <property type="entry name" value="FAR_NAD-bd"/>
</dbReference>
<evidence type="ECO:0000313" key="7">
    <source>
        <dbReference type="EMBL" id="KMZ62177.1"/>
    </source>
</evidence>
<dbReference type="CDD" id="cd05236">
    <property type="entry name" value="FAR-N_SDR_e"/>
    <property type="match status" value="1"/>
</dbReference>
<keyword evidence="4" id="KW-0521">NADP</keyword>
<evidence type="ECO:0000256" key="2">
    <source>
        <dbReference type="ARBA" id="ARBA00022516"/>
    </source>
</evidence>
<dbReference type="GO" id="GO:0035336">
    <property type="term" value="P:long-chain fatty-acyl-CoA metabolic process"/>
    <property type="evidence" value="ECO:0000318"/>
    <property type="project" value="GO_Central"/>
</dbReference>
<organism evidence="7 8">
    <name type="scientific">Zostera marina</name>
    <name type="common">Eelgrass</name>
    <dbReference type="NCBI Taxonomy" id="29655"/>
    <lineage>
        <taxon>Eukaryota</taxon>
        <taxon>Viridiplantae</taxon>
        <taxon>Streptophyta</taxon>
        <taxon>Embryophyta</taxon>
        <taxon>Tracheophyta</taxon>
        <taxon>Spermatophyta</taxon>
        <taxon>Magnoliopsida</taxon>
        <taxon>Liliopsida</taxon>
        <taxon>Zosteraceae</taxon>
        <taxon>Zostera</taxon>
    </lineage>
</organism>
<evidence type="ECO:0000256" key="4">
    <source>
        <dbReference type="RuleBase" id="RU363097"/>
    </source>
</evidence>
<keyword evidence="8" id="KW-1185">Reference proteome</keyword>
<dbReference type="PANTHER" id="PTHR11011:SF99">
    <property type="entry name" value="FATTY ACYL-COA REDUCTASE 3"/>
    <property type="match status" value="1"/>
</dbReference>
<dbReference type="Pfam" id="PF03015">
    <property type="entry name" value="Sterile"/>
    <property type="match status" value="1"/>
</dbReference>
<name>A0A0K9P1S8_ZOSMR</name>
<evidence type="ECO:0000256" key="1">
    <source>
        <dbReference type="ARBA" id="ARBA00005928"/>
    </source>
</evidence>
<feature type="domain" description="Thioester reductase (TE)" evidence="6">
    <location>
        <begin position="18"/>
        <end position="322"/>
    </location>
</feature>
<dbReference type="Gene3D" id="3.40.50.720">
    <property type="entry name" value="NAD(P)-binding Rossmann-like Domain"/>
    <property type="match status" value="1"/>
</dbReference>
<sequence>MAAKLNIAEYLENKTILITGVTGFLGKIFLEKILRAQPNVNKIFLVMRASTGKSVKERMQNDVIGNELFELLKEQYGGNEDGFSSFISEKVSVIEGDVADEDLGIVDGSLLSSLFDQIHAVVNIAATTKFDERYDVALSINTLGTKHVMDFSKKCSKLGMLLHVSTAYVAGERSGIISEEPLRMGEGLNGDTNLDIDSEVQLAMTQLYKLRKDGANKFTEKIAMKKLGIQRAQHYGWPNTYVFTKSMGEMIVGKYRSELPVVIMRPTIITSTIEEPFPGWLEGNRTIDSFLTAYAKGNLSFILGDPNLIMDVIPGDYVVNAMLGIMACHHQTLHVGSDEDDGYIYHVGSSSRNPVTYDILQESAFRYLSLVKAGGKKKMKRIKFCTTKEKFDFQMKLSYKMPLELLHALDVVLFNLLKTKYSKLKKRYNYMMRLAELYRPYTFFNGIFNDKNIGRLLQRTTFSEDEEISFSSSSSSRTKEIDFDVETINWEEYFTTIHIPSVLKHMVN</sequence>